<comment type="pathway">
    <text evidence="1 7">Cofactor biosynthesis; riboflavin biosynthesis; riboflavin from 2-hydroxy-3-oxobutyl phosphate and 5-amino-6-(D-ribitylamino)uracil: step 1/2.</text>
</comment>
<dbReference type="KEGG" id="luo:HHL09_03615"/>
<organism evidence="8 9">
    <name type="scientific">Luteolibacter luteus</name>
    <dbReference type="NCBI Taxonomy" id="2728835"/>
    <lineage>
        <taxon>Bacteria</taxon>
        <taxon>Pseudomonadati</taxon>
        <taxon>Verrucomicrobiota</taxon>
        <taxon>Verrucomicrobiia</taxon>
        <taxon>Verrucomicrobiales</taxon>
        <taxon>Verrucomicrobiaceae</taxon>
        <taxon>Luteolibacter</taxon>
    </lineage>
</organism>
<evidence type="ECO:0000313" key="8">
    <source>
        <dbReference type="EMBL" id="QJE94902.1"/>
    </source>
</evidence>
<comment type="catalytic activity">
    <reaction evidence="6 7">
        <text>(2S)-2-hydroxy-3-oxobutyl phosphate + 5-amino-6-(D-ribitylamino)uracil = 6,7-dimethyl-8-(1-D-ribityl)lumazine + phosphate + 2 H2O + H(+)</text>
        <dbReference type="Rhea" id="RHEA:26152"/>
        <dbReference type="ChEBI" id="CHEBI:15377"/>
        <dbReference type="ChEBI" id="CHEBI:15378"/>
        <dbReference type="ChEBI" id="CHEBI:15934"/>
        <dbReference type="ChEBI" id="CHEBI:43474"/>
        <dbReference type="ChEBI" id="CHEBI:58201"/>
        <dbReference type="ChEBI" id="CHEBI:58830"/>
        <dbReference type="EC" id="2.5.1.78"/>
    </reaction>
</comment>
<evidence type="ECO:0000256" key="2">
    <source>
        <dbReference type="ARBA" id="ARBA00007424"/>
    </source>
</evidence>
<feature type="binding site" evidence="7">
    <location>
        <position position="127"/>
    </location>
    <ligand>
        <name>5-amino-6-(D-ribitylamino)uracil</name>
        <dbReference type="ChEBI" id="CHEBI:15934"/>
    </ligand>
</feature>
<dbReference type="GO" id="GO:0009349">
    <property type="term" value="C:riboflavin synthase complex"/>
    <property type="evidence" value="ECO:0007669"/>
    <property type="project" value="InterPro"/>
</dbReference>
<dbReference type="NCBIfam" id="NF009084">
    <property type="entry name" value="PRK12419.1"/>
    <property type="match status" value="1"/>
</dbReference>
<dbReference type="Proteomes" id="UP000501812">
    <property type="component" value="Chromosome"/>
</dbReference>
<dbReference type="Gene3D" id="3.40.50.960">
    <property type="entry name" value="Lumazine/riboflavin synthase"/>
    <property type="match status" value="1"/>
</dbReference>
<comment type="caution">
    <text evidence="7">Lacks conserved residue(s) required for the propagation of feature annotation.</text>
</comment>
<keyword evidence="4 7" id="KW-0686">Riboflavin biosynthesis</keyword>
<accession>A0A858RDU6</accession>
<keyword evidence="5 7" id="KW-0808">Transferase</keyword>
<evidence type="ECO:0000256" key="1">
    <source>
        <dbReference type="ARBA" id="ARBA00004917"/>
    </source>
</evidence>
<dbReference type="PANTHER" id="PTHR21058">
    <property type="entry name" value="6,7-DIMETHYL-8-RIBITYLLUMAZINE SYNTHASE DMRL SYNTHASE LUMAZINE SYNTHASE"/>
    <property type="match status" value="1"/>
</dbReference>
<dbReference type="AlphaFoldDB" id="A0A858RDU6"/>
<name>A0A858RDU6_9BACT</name>
<feature type="binding site" evidence="7">
    <location>
        <begin position="70"/>
        <end position="72"/>
    </location>
    <ligand>
        <name>5-amino-6-(D-ribitylamino)uracil</name>
        <dbReference type="ChEBI" id="CHEBI:15934"/>
    </ligand>
</feature>
<proteinExistence type="inferred from homology"/>
<feature type="binding site" evidence="7">
    <location>
        <begin position="94"/>
        <end position="96"/>
    </location>
    <ligand>
        <name>5-amino-6-(D-ribitylamino)uracil</name>
        <dbReference type="ChEBI" id="CHEBI:15934"/>
    </ligand>
</feature>
<feature type="binding site" evidence="7">
    <location>
        <position position="141"/>
    </location>
    <ligand>
        <name>(2S)-2-hydroxy-3-oxobutyl phosphate</name>
        <dbReference type="ChEBI" id="CHEBI:58830"/>
    </ligand>
</feature>
<dbReference type="PANTHER" id="PTHR21058:SF0">
    <property type="entry name" value="6,7-DIMETHYL-8-RIBITYLLUMAZINE SYNTHASE"/>
    <property type="match status" value="1"/>
</dbReference>
<dbReference type="EMBL" id="CP051774">
    <property type="protein sequence ID" value="QJE94902.1"/>
    <property type="molecule type" value="Genomic_DNA"/>
</dbReference>
<dbReference type="HAMAP" id="MF_00178">
    <property type="entry name" value="Lumazine_synth"/>
    <property type="match status" value="1"/>
</dbReference>
<dbReference type="EC" id="2.5.1.78" evidence="3 7"/>
<evidence type="ECO:0000256" key="6">
    <source>
        <dbReference type="ARBA" id="ARBA00048785"/>
    </source>
</evidence>
<dbReference type="InterPro" id="IPR002180">
    <property type="entry name" value="LS/RS"/>
</dbReference>
<sequence>MQLSRSREIDQKILGHPPLDSPSAPHFALPMNIALISATWHADLLAIAAGSCKEAIGSTATTTDFTVPGALEIPLLAQTLAKTGKYDAVIAIGLIVDGGIYRHEFVADAVISGMMRVQLDTGVPVFSCVLTPQHFDESEERLSFFRDHLAIKGREVGNACLKMLDVLAKAKA</sequence>
<evidence type="ECO:0000313" key="9">
    <source>
        <dbReference type="Proteomes" id="UP000501812"/>
    </source>
</evidence>
<dbReference type="Pfam" id="PF00885">
    <property type="entry name" value="DMRL_synthase"/>
    <property type="match status" value="1"/>
</dbReference>
<feature type="active site" description="Proton donor" evidence="7">
    <location>
        <position position="102"/>
    </location>
</feature>
<dbReference type="GO" id="GO:0000906">
    <property type="term" value="F:6,7-dimethyl-8-ribityllumazine synthase activity"/>
    <property type="evidence" value="ECO:0007669"/>
    <property type="project" value="UniProtKB-UniRule"/>
</dbReference>
<gene>
    <name evidence="7" type="primary">ribH</name>
    <name evidence="8" type="ORF">HHL09_03615</name>
</gene>
<comment type="function">
    <text evidence="7">Catalyzes the formation of 6,7-dimethyl-8-ribityllumazine by condensation of 5-amino-6-(D-ribitylamino)uracil with 3,4-dihydroxy-2-butanone 4-phosphate. This is the penultimate step in the biosynthesis of riboflavin.</text>
</comment>
<dbReference type="GO" id="GO:0005829">
    <property type="term" value="C:cytosol"/>
    <property type="evidence" value="ECO:0007669"/>
    <property type="project" value="TreeGrafter"/>
</dbReference>
<feature type="binding site" evidence="7">
    <location>
        <position position="40"/>
    </location>
    <ligand>
        <name>5-amino-6-(D-ribitylamino)uracil</name>
        <dbReference type="ChEBI" id="CHEBI:15934"/>
    </ligand>
</feature>
<reference evidence="8 9" key="1">
    <citation type="submission" date="2020-04" db="EMBL/GenBank/DDBJ databases">
        <title>Luteolibacter sp. G-1-1-1 isolated from soil.</title>
        <authorList>
            <person name="Dahal R.H."/>
        </authorList>
    </citation>
    <scope>NUCLEOTIDE SEQUENCE [LARGE SCALE GENOMIC DNA]</scope>
    <source>
        <strain evidence="8 9">G-1-1-1</strain>
    </source>
</reference>
<dbReference type="InterPro" id="IPR036467">
    <property type="entry name" value="LS/RS_sf"/>
</dbReference>
<dbReference type="GO" id="GO:0009231">
    <property type="term" value="P:riboflavin biosynthetic process"/>
    <property type="evidence" value="ECO:0007669"/>
    <property type="project" value="UniProtKB-UniRule"/>
</dbReference>
<dbReference type="SUPFAM" id="SSF52121">
    <property type="entry name" value="Lumazine synthase"/>
    <property type="match status" value="1"/>
</dbReference>
<evidence type="ECO:0000256" key="3">
    <source>
        <dbReference type="ARBA" id="ARBA00012664"/>
    </source>
</evidence>
<keyword evidence="9" id="KW-1185">Reference proteome</keyword>
<dbReference type="InterPro" id="IPR034964">
    <property type="entry name" value="LS"/>
</dbReference>
<evidence type="ECO:0000256" key="5">
    <source>
        <dbReference type="ARBA" id="ARBA00022679"/>
    </source>
</evidence>
<dbReference type="RefSeq" id="WP_169453123.1">
    <property type="nucleotide sequence ID" value="NZ_CP051774.1"/>
</dbReference>
<evidence type="ECO:0000256" key="4">
    <source>
        <dbReference type="ARBA" id="ARBA00022619"/>
    </source>
</evidence>
<evidence type="ECO:0000256" key="7">
    <source>
        <dbReference type="HAMAP-Rule" id="MF_00178"/>
    </source>
</evidence>
<comment type="similarity">
    <text evidence="2 7">Belongs to the DMRL synthase family.</text>
</comment>
<protein>
    <recommendedName>
        <fullName evidence="3 7">6,7-dimethyl-8-ribityllumazine synthase</fullName>
        <shortName evidence="7">DMRL synthase</shortName>
        <shortName evidence="7">LS</shortName>
        <shortName evidence="7">Lumazine synthase</shortName>
        <ecNumber evidence="3 7">2.5.1.78</ecNumber>
    </recommendedName>
</protein>
<dbReference type="UniPathway" id="UPA00275">
    <property type="reaction ID" value="UER00404"/>
</dbReference>